<dbReference type="EMBL" id="MN738852">
    <property type="protein sequence ID" value="QHT28117.1"/>
    <property type="molecule type" value="Genomic_DNA"/>
</dbReference>
<protein>
    <submittedName>
        <fullName evidence="1">Uncharacterized protein</fullName>
    </submittedName>
</protein>
<accession>A0A6C0EFY0</accession>
<evidence type="ECO:0000313" key="1">
    <source>
        <dbReference type="EMBL" id="QHT28117.1"/>
    </source>
</evidence>
<proteinExistence type="predicted"/>
<reference evidence="1" key="1">
    <citation type="journal article" date="2020" name="Nature">
        <title>Giant virus diversity and host interactions through global metagenomics.</title>
        <authorList>
            <person name="Schulz F."/>
            <person name="Roux S."/>
            <person name="Paez-Espino D."/>
            <person name="Jungbluth S."/>
            <person name="Walsh D.A."/>
            <person name="Denef V.J."/>
            <person name="McMahon K.D."/>
            <person name="Konstantinidis K.T."/>
            <person name="Eloe-Fadrosh E.A."/>
            <person name="Kyrpides N.C."/>
            <person name="Woyke T."/>
        </authorList>
    </citation>
    <scope>NUCLEOTIDE SEQUENCE</scope>
    <source>
        <strain evidence="1">GVMAG-M-3300001348-25</strain>
    </source>
</reference>
<dbReference type="AlphaFoldDB" id="A0A6C0EFY0"/>
<sequence length="97" mass="11402">MSRIESLMRVRASTRDGWTKIMQPYNHRVIRIGNALNCNDDTIICDMKLKHNIEEVLNQYEINNDDYTINEIKTKYEYSCELTLKESAYANLIGKLL</sequence>
<organism evidence="1">
    <name type="scientific">viral metagenome</name>
    <dbReference type="NCBI Taxonomy" id="1070528"/>
    <lineage>
        <taxon>unclassified sequences</taxon>
        <taxon>metagenomes</taxon>
        <taxon>organismal metagenomes</taxon>
    </lineage>
</organism>
<name>A0A6C0EFY0_9ZZZZ</name>